<dbReference type="Pfam" id="PF08817">
    <property type="entry name" value="YukD"/>
    <property type="match status" value="1"/>
</dbReference>
<dbReference type="InterPro" id="IPR024962">
    <property type="entry name" value="YukD-like"/>
</dbReference>
<name>A0A2K4ZED4_9FIRM</name>
<dbReference type="EMBL" id="OFSM01000006">
    <property type="protein sequence ID" value="SOY28819.1"/>
    <property type="molecule type" value="Genomic_DNA"/>
</dbReference>
<dbReference type="RefSeq" id="WP_242982352.1">
    <property type="nucleotide sequence ID" value="NZ_CANRXC010000042.1"/>
</dbReference>
<protein>
    <recommendedName>
        <fullName evidence="3">YukD</fullName>
    </recommendedName>
</protein>
<organism evidence="1 2">
    <name type="scientific">Acetatifactor muris</name>
    <dbReference type="NCBI Taxonomy" id="879566"/>
    <lineage>
        <taxon>Bacteria</taxon>
        <taxon>Bacillati</taxon>
        <taxon>Bacillota</taxon>
        <taxon>Clostridia</taxon>
        <taxon>Lachnospirales</taxon>
        <taxon>Lachnospiraceae</taxon>
        <taxon>Acetatifactor</taxon>
    </lineage>
</organism>
<dbReference type="Proteomes" id="UP000236311">
    <property type="component" value="Unassembled WGS sequence"/>
</dbReference>
<dbReference type="AlphaFoldDB" id="A0A2K4ZED4"/>
<evidence type="ECO:0000313" key="2">
    <source>
        <dbReference type="Proteomes" id="UP000236311"/>
    </source>
</evidence>
<keyword evidence="2" id="KW-1185">Reference proteome</keyword>
<evidence type="ECO:0000313" key="1">
    <source>
        <dbReference type="EMBL" id="SOY28819.1"/>
    </source>
</evidence>
<reference evidence="1 2" key="1">
    <citation type="submission" date="2018-01" db="EMBL/GenBank/DDBJ databases">
        <authorList>
            <person name="Gaut B.S."/>
            <person name="Morton B.R."/>
            <person name="Clegg M.T."/>
            <person name="Duvall M.R."/>
        </authorList>
    </citation>
    <scope>NUCLEOTIDE SEQUENCE [LARGE SCALE GENOMIC DNA]</scope>
    <source>
        <strain evidence="1">GP69</strain>
    </source>
</reference>
<evidence type="ECO:0008006" key="3">
    <source>
        <dbReference type="Google" id="ProtNLM"/>
    </source>
</evidence>
<dbReference type="InterPro" id="IPR029071">
    <property type="entry name" value="Ubiquitin-like_domsf"/>
</dbReference>
<dbReference type="SUPFAM" id="SSF54236">
    <property type="entry name" value="Ubiquitin-like"/>
    <property type="match status" value="1"/>
</dbReference>
<gene>
    <name evidence="1" type="ORF">AMURIS_01533</name>
</gene>
<proteinExistence type="predicted"/>
<sequence length="83" mass="9411">MAANKAIITLNLVSMGISHDLEVPLDISANELCAALFQRYMPDRDSDVQQYYLKSERPIALLRGERTLREYGLRDGSVINITR</sequence>
<accession>A0A2K4ZED4</accession>